<dbReference type="EMBL" id="RRYP01007957">
    <property type="protein sequence ID" value="TNV80120.1"/>
    <property type="molecule type" value="Genomic_DNA"/>
</dbReference>
<reference evidence="2" key="1">
    <citation type="submission" date="2019-06" db="EMBL/GenBank/DDBJ databases">
        <authorList>
            <person name="Zheng W."/>
        </authorList>
    </citation>
    <scope>NUCLEOTIDE SEQUENCE</scope>
    <source>
        <strain evidence="2">QDHG01</strain>
    </source>
</reference>
<protein>
    <recommendedName>
        <fullName evidence="4">MORN repeat protein</fullName>
    </recommendedName>
</protein>
<evidence type="ECO:0000313" key="2">
    <source>
        <dbReference type="EMBL" id="TNV80120.1"/>
    </source>
</evidence>
<dbReference type="SMART" id="SM00698">
    <property type="entry name" value="MORN"/>
    <property type="match status" value="3"/>
</dbReference>
<evidence type="ECO:0000313" key="3">
    <source>
        <dbReference type="Proteomes" id="UP000785679"/>
    </source>
</evidence>
<organism evidence="2 3">
    <name type="scientific">Halteria grandinella</name>
    <dbReference type="NCBI Taxonomy" id="5974"/>
    <lineage>
        <taxon>Eukaryota</taxon>
        <taxon>Sar</taxon>
        <taxon>Alveolata</taxon>
        <taxon>Ciliophora</taxon>
        <taxon>Intramacronucleata</taxon>
        <taxon>Spirotrichea</taxon>
        <taxon>Stichotrichia</taxon>
        <taxon>Sporadotrichida</taxon>
        <taxon>Halteriidae</taxon>
        <taxon>Halteria</taxon>
    </lineage>
</organism>
<comment type="caution">
    <text evidence="2">The sequence shown here is derived from an EMBL/GenBank/DDBJ whole genome shotgun (WGS) entry which is preliminary data.</text>
</comment>
<dbReference type="Proteomes" id="UP000785679">
    <property type="component" value="Unassembled WGS sequence"/>
</dbReference>
<name>A0A8J8T354_HALGN</name>
<dbReference type="SUPFAM" id="SSF82185">
    <property type="entry name" value="Histone H3 K4-specific methyltransferase SET7/9 N-terminal domain"/>
    <property type="match status" value="1"/>
</dbReference>
<dbReference type="PANTHER" id="PTHR23084:SF263">
    <property type="entry name" value="MORN REPEAT-CONTAINING PROTEIN 1"/>
    <property type="match status" value="1"/>
</dbReference>
<gene>
    <name evidence="2" type="ORF">FGO68_gene4933</name>
</gene>
<keyword evidence="3" id="KW-1185">Reference proteome</keyword>
<evidence type="ECO:0008006" key="4">
    <source>
        <dbReference type="Google" id="ProtNLM"/>
    </source>
</evidence>
<sequence length="236" mass="27562">MMMIQEPLYYQFTESKLRELISKIREEGGDKLAKLLEEDRQLMDRLKARENSNYLLLSKEFEGLKDRHDWLDFVAGGMYYGQCVDGVRDGYGLLYCKNSEGDQMLYECEWESGLPIKGKSLMVSDCKWWSYEGHLDDKYLPTVKGTSSNEDGDKYNGDFKKGNRHGQGKYQWKDGQMYEGKWQDDKKHGSGRQTFADGSYSVGEYREDEEVGVHRIYSKEGKLDMRMDYDKVVQDV</sequence>
<dbReference type="Gene3D" id="2.20.110.10">
    <property type="entry name" value="Histone H3 K4-specific methyltransferase SET7/9 N-terminal domain"/>
    <property type="match status" value="1"/>
</dbReference>
<accession>A0A8J8T354</accession>
<dbReference type="AlphaFoldDB" id="A0A8J8T354"/>
<dbReference type="InterPro" id="IPR003409">
    <property type="entry name" value="MORN"/>
</dbReference>
<proteinExistence type="predicted"/>
<dbReference type="PANTHER" id="PTHR23084">
    <property type="entry name" value="PHOSPHATIDYLINOSITOL-4-PHOSPHATE 5-KINASE RELATED"/>
    <property type="match status" value="1"/>
</dbReference>
<dbReference type="OrthoDB" id="296831at2759"/>
<keyword evidence="1" id="KW-0677">Repeat</keyword>
<evidence type="ECO:0000256" key="1">
    <source>
        <dbReference type="ARBA" id="ARBA00022737"/>
    </source>
</evidence>
<dbReference type="Pfam" id="PF02493">
    <property type="entry name" value="MORN"/>
    <property type="match status" value="3"/>
</dbReference>